<evidence type="ECO:0000313" key="2">
    <source>
        <dbReference type="EMBL" id="GAH00219.1"/>
    </source>
</evidence>
<reference evidence="2" key="1">
    <citation type="journal article" date="2014" name="Front. Microbiol.">
        <title>High frequency of phylogenetically diverse reductive dehalogenase-homologous genes in deep subseafloor sedimentary metagenomes.</title>
        <authorList>
            <person name="Kawai M."/>
            <person name="Futagami T."/>
            <person name="Toyoda A."/>
            <person name="Takaki Y."/>
            <person name="Nishi S."/>
            <person name="Hori S."/>
            <person name="Arai W."/>
            <person name="Tsubouchi T."/>
            <person name="Morono Y."/>
            <person name="Uchiyama I."/>
            <person name="Ito T."/>
            <person name="Fujiyama A."/>
            <person name="Inagaki F."/>
            <person name="Takami H."/>
        </authorList>
    </citation>
    <scope>NUCLEOTIDE SEQUENCE</scope>
    <source>
        <strain evidence="2">Expedition CK06-06</strain>
    </source>
</reference>
<dbReference type="AlphaFoldDB" id="X1D525"/>
<name>X1D525_9ZZZZ</name>
<comment type="caution">
    <text evidence="2">The sequence shown here is derived from an EMBL/GenBank/DDBJ whole genome shotgun (WGS) entry which is preliminary data.</text>
</comment>
<evidence type="ECO:0000259" key="1">
    <source>
        <dbReference type="Pfam" id="PF13529"/>
    </source>
</evidence>
<accession>X1D525</accession>
<gene>
    <name evidence="2" type="ORF">S01H4_49535</name>
</gene>
<dbReference type="SUPFAM" id="SSF49478">
    <property type="entry name" value="Cna protein B-type domain"/>
    <property type="match status" value="1"/>
</dbReference>
<dbReference type="InterPro" id="IPR039564">
    <property type="entry name" value="Peptidase_C39-like"/>
</dbReference>
<sequence length="187" mass="21806">MPFEERGFNSYYNQYLSDDFEIALLNLKGNLSLNYPVIIITWYDDVAAMNEDVSHARVVTGYDSNGIFVHDPFSGDKYSGRNVYFENSLFSKLWNTDFGFWAFIVRQEPFFNLRVNISDRFGFPIAGTNVELIGRTNQKTVTNGDGVARFNNIPMGKYEIISSWRFEKRNKSFYLIEDLNLEFNNFI</sequence>
<dbReference type="EMBL" id="BART01028026">
    <property type="protein sequence ID" value="GAH00219.1"/>
    <property type="molecule type" value="Genomic_DNA"/>
</dbReference>
<dbReference type="Pfam" id="PF13529">
    <property type="entry name" value="Peptidase_C39_2"/>
    <property type="match status" value="1"/>
</dbReference>
<feature type="domain" description="Peptidase C39-like" evidence="1">
    <location>
        <begin position="8"/>
        <end position="72"/>
    </location>
</feature>
<feature type="non-terminal residue" evidence="2">
    <location>
        <position position="187"/>
    </location>
</feature>
<proteinExistence type="predicted"/>
<dbReference type="Gene3D" id="3.90.70.10">
    <property type="entry name" value="Cysteine proteinases"/>
    <property type="match status" value="1"/>
</dbReference>
<organism evidence="2">
    <name type="scientific">marine sediment metagenome</name>
    <dbReference type="NCBI Taxonomy" id="412755"/>
    <lineage>
        <taxon>unclassified sequences</taxon>
        <taxon>metagenomes</taxon>
        <taxon>ecological metagenomes</taxon>
    </lineage>
</organism>
<dbReference type="Gene3D" id="2.60.40.10">
    <property type="entry name" value="Immunoglobulins"/>
    <property type="match status" value="1"/>
</dbReference>
<dbReference type="InterPro" id="IPR013783">
    <property type="entry name" value="Ig-like_fold"/>
</dbReference>
<protein>
    <recommendedName>
        <fullName evidence="1">Peptidase C39-like domain-containing protein</fullName>
    </recommendedName>
</protein>